<dbReference type="InterPro" id="IPR029052">
    <property type="entry name" value="Metallo-depent_PP-like"/>
</dbReference>
<evidence type="ECO:0000313" key="2">
    <source>
        <dbReference type="EMBL" id="MDP9836807.1"/>
    </source>
</evidence>
<dbReference type="SUPFAM" id="SSF56300">
    <property type="entry name" value="Metallo-dependent phosphatases"/>
    <property type="match status" value="1"/>
</dbReference>
<proteinExistence type="predicted"/>
<protein>
    <submittedName>
        <fullName evidence="2">Icc-related predicted phosphoesterase</fullName>
    </submittedName>
</protein>
<dbReference type="EMBL" id="JAUSRF010000004">
    <property type="protein sequence ID" value="MDP9836807.1"/>
    <property type="molecule type" value="Genomic_DNA"/>
</dbReference>
<keyword evidence="3" id="KW-1185">Reference proteome</keyword>
<dbReference type="RefSeq" id="WP_306832896.1">
    <property type="nucleotide sequence ID" value="NZ_JAUSRF010000004.1"/>
</dbReference>
<evidence type="ECO:0000313" key="3">
    <source>
        <dbReference type="Proteomes" id="UP001241472"/>
    </source>
</evidence>
<feature type="domain" description="Calcineurin-like phosphoesterase" evidence="1">
    <location>
        <begin position="1"/>
        <end position="221"/>
    </location>
</feature>
<dbReference type="PANTHER" id="PTHR37844:SF2">
    <property type="entry name" value="SER_THR PROTEIN PHOSPHATASE SUPERFAMILY (AFU_ORTHOLOGUE AFUA_1G14840)"/>
    <property type="match status" value="1"/>
</dbReference>
<reference evidence="2 3" key="1">
    <citation type="submission" date="2023-07" db="EMBL/GenBank/DDBJ databases">
        <title>Sorghum-associated microbial communities from plants grown in Nebraska, USA.</title>
        <authorList>
            <person name="Schachtman D."/>
        </authorList>
    </citation>
    <scope>NUCLEOTIDE SEQUENCE [LARGE SCALE GENOMIC DNA]</scope>
    <source>
        <strain evidence="2 3">DS1307</strain>
    </source>
</reference>
<dbReference type="InterPro" id="IPR004843">
    <property type="entry name" value="Calcineurin-like_PHP"/>
</dbReference>
<dbReference type="PANTHER" id="PTHR37844">
    <property type="entry name" value="SER/THR PROTEIN PHOSPHATASE SUPERFAMILY (AFU_ORTHOLOGUE AFUA_1G14840)"/>
    <property type="match status" value="1"/>
</dbReference>
<gene>
    <name evidence="2" type="ORF">J2T09_001552</name>
</gene>
<accession>A0ABT9PQR5</accession>
<dbReference type="Pfam" id="PF00149">
    <property type="entry name" value="Metallophos"/>
    <property type="match status" value="1"/>
</dbReference>
<sequence length="256" mass="28425">MRLWVMSDLHLEFQPLPLPLTIPDADICVVAGDVLTKGVVPSLEWLAANIAPHMPVVFVAGNHEFYDAAFGDSILAGKALAAGIDNLHYLDGEVVEIDGVRFAGGSLWTDFDLNGWQESAMIEAQSRMNDYKKIKFSKKPFRKFLPFQSVHKHRHDRNAIEAALAEERIGPFVIVTHHAPSERSLPTAERGTLIAAAYASNLTGLIEAGKPDLWIHGHIHHHSDYMIDKTRVLANPRGYPGQDTFENFDPAFVVEV</sequence>
<organism evidence="2 3">
    <name type="scientific">Neorhizobium huautlense</name>
    <dbReference type="NCBI Taxonomy" id="67774"/>
    <lineage>
        <taxon>Bacteria</taxon>
        <taxon>Pseudomonadati</taxon>
        <taxon>Pseudomonadota</taxon>
        <taxon>Alphaproteobacteria</taxon>
        <taxon>Hyphomicrobiales</taxon>
        <taxon>Rhizobiaceae</taxon>
        <taxon>Rhizobium/Agrobacterium group</taxon>
        <taxon>Neorhizobium</taxon>
    </lineage>
</organism>
<dbReference type="Gene3D" id="3.60.21.10">
    <property type="match status" value="1"/>
</dbReference>
<name>A0ABT9PQR5_9HYPH</name>
<comment type="caution">
    <text evidence="2">The sequence shown here is derived from an EMBL/GenBank/DDBJ whole genome shotgun (WGS) entry which is preliminary data.</text>
</comment>
<evidence type="ECO:0000259" key="1">
    <source>
        <dbReference type="Pfam" id="PF00149"/>
    </source>
</evidence>
<dbReference type="Proteomes" id="UP001241472">
    <property type="component" value="Unassembled WGS sequence"/>
</dbReference>